<proteinExistence type="predicted"/>
<dbReference type="PRINTS" id="PR00180">
    <property type="entry name" value="CRETINALDHBP"/>
</dbReference>
<dbReference type="PROSITE" id="PS50191">
    <property type="entry name" value="CRAL_TRIO"/>
    <property type="match status" value="1"/>
</dbReference>
<evidence type="ECO:0000313" key="3">
    <source>
        <dbReference type="Proteomes" id="UP000820818"/>
    </source>
</evidence>
<protein>
    <recommendedName>
        <fullName evidence="1">CRAL-TRIO domain-containing protein</fullName>
    </recommendedName>
</protein>
<dbReference type="Gene3D" id="1.10.8.20">
    <property type="entry name" value="N-terminal domain of phosphatidylinositol transfer protein sec14p"/>
    <property type="match status" value="1"/>
</dbReference>
<feature type="domain" description="CRAL-TRIO" evidence="1">
    <location>
        <begin position="99"/>
        <end position="265"/>
    </location>
</feature>
<dbReference type="Pfam" id="PF00650">
    <property type="entry name" value="CRAL_TRIO"/>
    <property type="match status" value="1"/>
</dbReference>
<dbReference type="Gene3D" id="1.20.5.1200">
    <property type="entry name" value="Alpha-tocopherol transfer"/>
    <property type="match status" value="1"/>
</dbReference>
<name>A0AAD5LBA9_9CRUS</name>
<dbReference type="InterPro" id="IPR036865">
    <property type="entry name" value="CRAL-TRIO_dom_sf"/>
</dbReference>
<dbReference type="PANTHER" id="PTHR10174:SF224">
    <property type="entry name" value="RETINOL-BINDING PROTEIN PINTA"/>
    <property type="match status" value="1"/>
</dbReference>
<dbReference type="PANTHER" id="PTHR10174">
    <property type="entry name" value="ALPHA-TOCOPHEROL TRANSFER PROTEIN-RELATED"/>
    <property type="match status" value="1"/>
</dbReference>
<organism evidence="2 3">
    <name type="scientific">Daphnia sinensis</name>
    <dbReference type="NCBI Taxonomy" id="1820382"/>
    <lineage>
        <taxon>Eukaryota</taxon>
        <taxon>Metazoa</taxon>
        <taxon>Ecdysozoa</taxon>
        <taxon>Arthropoda</taxon>
        <taxon>Crustacea</taxon>
        <taxon>Branchiopoda</taxon>
        <taxon>Diplostraca</taxon>
        <taxon>Cladocera</taxon>
        <taxon>Anomopoda</taxon>
        <taxon>Daphniidae</taxon>
        <taxon>Daphnia</taxon>
        <taxon>Daphnia similis group</taxon>
    </lineage>
</organism>
<dbReference type="CDD" id="cd00170">
    <property type="entry name" value="SEC14"/>
    <property type="match status" value="1"/>
</dbReference>
<dbReference type="SUPFAM" id="SSF52087">
    <property type="entry name" value="CRAL/TRIO domain"/>
    <property type="match status" value="1"/>
</dbReference>
<evidence type="ECO:0000313" key="2">
    <source>
        <dbReference type="EMBL" id="KAI9559541.1"/>
    </source>
</evidence>
<gene>
    <name evidence="2" type="ORF">GHT06_013546</name>
</gene>
<dbReference type="InterPro" id="IPR036273">
    <property type="entry name" value="CRAL/TRIO_N_dom_sf"/>
</dbReference>
<dbReference type="SUPFAM" id="SSF46938">
    <property type="entry name" value="CRAL/TRIO N-terminal domain"/>
    <property type="match status" value="1"/>
</dbReference>
<dbReference type="Gene3D" id="3.40.525.10">
    <property type="entry name" value="CRAL-TRIO lipid binding domain"/>
    <property type="match status" value="1"/>
</dbReference>
<dbReference type="GO" id="GO:0016020">
    <property type="term" value="C:membrane"/>
    <property type="evidence" value="ECO:0007669"/>
    <property type="project" value="TreeGrafter"/>
</dbReference>
<accession>A0AAD5LBA9</accession>
<reference evidence="2 3" key="1">
    <citation type="submission" date="2022-05" db="EMBL/GenBank/DDBJ databases">
        <title>A multi-omics perspective on studying reproductive biology in Daphnia sinensis.</title>
        <authorList>
            <person name="Jia J."/>
        </authorList>
    </citation>
    <scope>NUCLEOTIDE SEQUENCE [LARGE SCALE GENOMIC DNA]</scope>
    <source>
        <strain evidence="2 3">WSL</strain>
    </source>
</reference>
<keyword evidence="3" id="KW-1185">Reference proteome</keyword>
<dbReference type="InterPro" id="IPR001251">
    <property type="entry name" value="CRAL-TRIO_dom"/>
</dbReference>
<dbReference type="Proteomes" id="UP000820818">
    <property type="component" value="Linkage Group LG4"/>
</dbReference>
<dbReference type="AlphaFoldDB" id="A0AAD5LBA9"/>
<dbReference type="EMBL" id="WJBH02000004">
    <property type="protein sequence ID" value="KAI9559541.1"/>
    <property type="molecule type" value="Genomic_DNA"/>
</dbReference>
<dbReference type="GO" id="GO:1902936">
    <property type="term" value="F:phosphatidylinositol bisphosphate binding"/>
    <property type="evidence" value="ECO:0007669"/>
    <property type="project" value="TreeGrafter"/>
</dbReference>
<comment type="caution">
    <text evidence="2">The sequence shown here is derived from an EMBL/GenBank/DDBJ whole genome shotgun (WGS) entry which is preliminary data.</text>
</comment>
<sequence>MEKDRSMDKSRSSEVSEQLLIKAKEELGETDSIREESLNLIKEWIQSHKIEYSSLDDQSIRWFLRGCKFNIKRTKERIDNFFQFRSKVTEWYSGRDPLSPELLDILNLGTILPLPGRDDDGRKVIIVRATIHDAYKHKQDDIFKVMNMVIELMCCDDEATSITGVVCVVDLKGVGMAHAMQMTPSVIRKAVSSWQDVNPIRTKAMHYINTPLNVHVVMNIFRTFMKEKLKRRLHLHRGDSKKVLTSIIPCDNLPKEYGGKGPTVDFLTTKWKDRVIANRDWFMNPEKHGPFSPF</sequence>
<evidence type="ECO:0000259" key="1">
    <source>
        <dbReference type="PROSITE" id="PS50191"/>
    </source>
</evidence>
<dbReference type="SMART" id="SM00516">
    <property type="entry name" value="SEC14"/>
    <property type="match status" value="1"/>
</dbReference>